<name>M1DD87_SOLTU</name>
<reference evidence="3" key="1">
    <citation type="journal article" date="2011" name="Nature">
        <title>Genome sequence and analysis of the tuber crop potato.</title>
        <authorList>
            <consortium name="The Potato Genome Sequencing Consortium"/>
        </authorList>
    </citation>
    <scope>NUCLEOTIDE SEQUENCE [LARGE SCALE GENOMIC DNA]</scope>
    <source>
        <strain evidence="3">cv. DM1-3 516 R44</strain>
    </source>
</reference>
<keyword evidence="1" id="KW-0812">Transmembrane</keyword>
<dbReference type="Gramene" id="PGSC0003DMT400087140">
    <property type="protein sequence ID" value="PGSC0003DMT400087140"/>
    <property type="gene ID" value="PGSC0003DMG400036711"/>
</dbReference>
<dbReference type="Proteomes" id="UP000011115">
    <property type="component" value="Unassembled WGS sequence"/>
</dbReference>
<evidence type="ECO:0000256" key="1">
    <source>
        <dbReference type="SAM" id="Phobius"/>
    </source>
</evidence>
<dbReference type="PaxDb" id="4113-PGSC0003DMT400087140"/>
<accession>M1DD87</accession>
<dbReference type="EnsemblPlants" id="PGSC0003DMT400087140">
    <property type="protein sequence ID" value="PGSC0003DMT400087140"/>
    <property type="gene ID" value="PGSC0003DMG400036711"/>
</dbReference>
<keyword evidence="1" id="KW-0472">Membrane</keyword>
<dbReference type="HOGENOM" id="CLU_1707404_0_0_1"/>
<evidence type="ECO:0008006" key="4">
    <source>
        <dbReference type="Google" id="ProtNLM"/>
    </source>
</evidence>
<organism evidence="2 3">
    <name type="scientific">Solanum tuberosum</name>
    <name type="common">Potato</name>
    <dbReference type="NCBI Taxonomy" id="4113"/>
    <lineage>
        <taxon>Eukaryota</taxon>
        <taxon>Viridiplantae</taxon>
        <taxon>Streptophyta</taxon>
        <taxon>Embryophyta</taxon>
        <taxon>Tracheophyta</taxon>
        <taxon>Spermatophyta</taxon>
        <taxon>Magnoliopsida</taxon>
        <taxon>eudicotyledons</taxon>
        <taxon>Gunneridae</taxon>
        <taxon>Pentapetalae</taxon>
        <taxon>asterids</taxon>
        <taxon>lamiids</taxon>
        <taxon>Solanales</taxon>
        <taxon>Solanaceae</taxon>
        <taxon>Solanoideae</taxon>
        <taxon>Solaneae</taxon>
        <taxon>Solanum</taxon>
    </lineage>
</organism>
<dbReference type="InParanoid" id="M1DD87"/>
<proteinExistence type="predicted"/>
<evidence type="ECO:0000313" key="3">
    <source>
        <dbReference type="Proteomes" id="UP000011115"/>
    </source>
</evidence>
<protein>
    <recommendedName>
        <fullName evidence="4">Gag-pol polyprotein</fullName>
    </recommendedName>
</protein>
<keyword evidence="3" id="KW-1185">Reference proteome</keyword>
<evidence type="ECO:0000313" key="2">
    <source>
        <dbReference type="EnsemblPlants" id="PGSC0003DMT400087140"/>
    </source>
</evidence>
<sequence length="154" mass="17667">MASRTTLFGVGNTGFHVKFTWSMSVKAYSHYDNNMNYELWLLKKLYVAWVGLWYLIHALHKYALRVLMDMNTRRANVRRIEGDNVNEEALQANQALIDPSAMSNAEIMSVFQMLAQAMTSELNRGRDDKQAAPSDTGIDAPKKIRFYDLQARSE</sequence>
<dbReference type="AlphaFoldDB" id="M1DD87"/>
<keyword evidence="1" id="KW-1133">Transmembrane helix</keyword>
<reference evidence="2" key="2">
    <citation type="submission" date="2015-06" db="UniProtKB">
        <authorList>
            <consortium name="EnsemblPlants"/>
        </authorList>
    </citation>
    <scope>IDENTIFICATION</scope>
    <source>
        <strain evidence="2">DM1-3 516 R44</strain>
    </source>
</reference>
<feature type="transmembrane region" description="Helical" evidence="1">
    <location>
        <begin position="45"/>
        <end position="64"/>
    </location>
</feature>